<evidence type="ECO:0000259" key="1">
    <source>
        <dbReference type="Pfam" id="PF01396"/>
    </source>
</evidence>
<protein>
    <recommendedName>
        <fullName evidence="1">DNA topoisomerase type IA zn finger domain-containing protein</fullName>
    </recommendedName>
</protein>
<dbReference type="Pfam" id="PF01396">
    <property type="entry name" value="Zn_ribbon_Top1"/>
    <property type="match status" value="3"/>
</dbReference>
<evidence type="ECO:0000313" key="2">
    <source>
        <dbReference type="EMBL" id="TKI03239.1"/>
    </source>
</evidence>
<accession>A0ABY2SFW5</accession>
<sequence>MVKAALFSPRAKELCPECGAELVIRSGQHGPFLGCSQYPRCAYIKPLKQHADGHVVTVLEGQACPVCQSVLVLRQGRYGMFIGCSAYPDCDYLADAVKPDETALACPQCHSGKLVQRTSRFGKTFYACDRYPQCRFVVNFKPVAGECAYCHFPMLMEKITARGARLFCADKRCGKPVAVKDDDETTPI</sequence>
<feature type="domain" description="DNA topoisomerase type IA zn finger" evidence="1">
    <location>
        <begin position="62"/>
        <end position="94"/>
    </location>
</feature>
<dbReference type="Gene3D" id="3.30.65.10">
    <property type="entry name" value="Bacterial Topoisomerase I, domain 1"/>
    <property type="match status" value="3"/>
</dbReference>
<comment type="caution">
    <text evidence="2">The sequence shown here is derived from an EMBL/GenBank/DDBJ whole genome shotgun (WGS) entry which is preliminary data.</text>
</comment>
<dbReference type="PANTHER" id="PTHR42785:SF1">
    <property type="entry name" value="DNA TOPOISOMERASE"/>
    <property type="match status" value="1"/>
</dbReference>
<dbReference type="RefSeq" id="WP_136992511.1">
    <property type="nucleotide sequence ID" value="NZ_SZPQ01000048.1"/>
</dbReference>
<evidence type="ECO:0000313" key="3">
    <source>
        <dbReference type="Proteomes" id="UP000305202"/>
    </source>
</evidence>
<keyword evidence="3" id="KW-1185">Reference proteome</keyword>
<organism evidence="2 3">
    <name type="scientific">Martelella alba</name>
    <dbReference type="NCBI Taxonomy" id="2590451"/>
    <lineage>
        <taxon>Bacteria</taxon>
        <taxon>Pseudomonadati</taxon>
        <taxon>Pseudomonadota</taxon>
        <taxon>Alphaproteobacteria</taxon>
        <taxon>Hyphomicrobiales</taxon>
        <taxon>Aurantimonadaceae</taxon>
        <taxon>Martelella</taxon>
    </lineage>
</organism>
<feature type="domain" description="DNA topoisomerase type IA zn finger" evidence="1">
    <location>
        <begin position="13"/>
        <end position="49"/>
    </location>
</feature>
<dbReference type="EMBL" id="SZPQ01000048">
    <property type="protein sequence ID" value="TKI03239.1"/>
    <property type="molecule type" value="Genomic_DNA"/>
</dbReference>
<dbReference type="InterPro" id="IPR013498">
    <property type="entry name" value="Topo_IA_Znf"/>
</dbReference>
<dbReference type="PANTHER" id="PTHR42785">
    <property type="entry name" value="DNA TOPOISOMERASE, TYPE IA, CORE"/>
    <property type="match status" value="1"/>
</dbReference>
<name>A0ABY2SFW5_9HYPH</name>
<proteinExistence type="predicted"/>
<dbReference type="Proteomes" id="UP000305202">
    <property type="component" value="Unassembled WGS sequence"/>
</dbReference>
<gene>
    <name evidence="2" type="ORF">FCN80_22130</name>
</gene>
<dbReference type="InterPro" id="IPR000380">
    <property type="entry name" value="Topo_IA"/>
</dbReference>
<dbReference type="SUPFAM" id="SSF57783">
    <property type="entry name" value="Zinc beta-ribbon"/>
    <property type="match status" value="3"/>
</dbReference>
<feature type="domain" description="DNA topoisomerase type IA zn finger" evidence="1">
    <location>
        <begin position="106"/>
        <end position="142"/>
    </location>
</feature>
<reference evidence="2 3" key="1">
    <citation type="submission" date="2019-04" db="EMBL/GenBank/DDBJ databases">
        <authorList>
            <person name="Li M."/>
            <person name="Gao C."/>
        </authorList>
    </citation>
    <scope>NUCLEOTIDE SEQUENCE [LARGE SCALE GENOMIC DNA]</scope>
    <source>
        <strain evidence="2 3">BGMRC 2031</strain>
    </source>
</reference>